<reference evidence="1" key="1">
    <citation type="submission" date="2024-12" db="EMBL/GenBank/DDBJ databases">
        <title>Comparative genomics and development of molecular markers within Purpureocillium lilacinum and among Purpureocillium species.</title>
        <authorList>
            <person name="Yeh Z.-Y."/>
            <person name="Ni N.-T."/>
            <person name="Lo P.-H."/>
            <person name="Mushyakhwo K."/>
            <person name="Lin C.-F."/>
            <person name="Nai Y.-S."/>
        </authorList>
    </citation>
    <scope>NUCLEOTIDE SEQUENCE</scope>
    <source>
        <strain evidence="1">NCHU-NPUST-175</strain>
    </source>
</reference>
<protein>
    <submittedName>
        <fullName evidence="1">Uncharacterized protein</fullName>
    </submittedName>
</protein>
<comment type="caution">
    <text evidence="1">The sequence shown here is derived from an EMBL/GenBank/DDBJ whole genome shotgun (WGS) entry which is preliminary data.</text>
</comment>
<organism evidence="1 2">
    <name type="scientific">Purpureocillium lilacinum</name>
    <name type="common">Paecilomyces lilacinus</name>
    <dbReference type="NCBI Taxonomy" id="33203"/>
    <lineage>
        <taxon>Eukaryota</taxon>
        <taxon>Fungi</taxon>
        <taxon>Dikarya</taxon>
        <taxon>Ascomycota</taxon>
        <taxon>Pezizomycotina</taxon>
        <taxon>Sordariomycetes</taxon>
        <taxon>Hypocreomycetidae</taxon>
        <taxon>Hypocreales</taxon>
        <taxon>Ophiocordycipitaceae</taxon>
        <taxon>Purpureocillium</taxon>
    </lineage>
</organism>
<proteinExistence type="predicted"/>
<dbReference type="EMBL" id="JBGNUJ010000003">
    <property type="protein sequence ID" value="KAL3962392.1"/>
    <property type="molecule type" value="Genomic_DNA"/>
</dbReference>
<name>A0ACC4E1A7_PURLI</name>
<keyword evidence="2" id="KW-1185">Reference proteome</keyword>
<evidence type="ECO:0000313" key="2">
    <source>
        <dbReference type="Proteomes" id="UP001638806"/>
    </source>
</evidence>
<sequence length="177" mass="19569">MASTDAVRSLREVVHQQFLSITVLPIQASLHQRTICTIVKMNPRLAFALASLFAGALSAPHAGHDGNKDPSIGDAKFETLEDAREYAIARNQQHRDMAYCVAESQTCEWTEFSVEVESDDKTDDKRNEKDQNQDYFTVKTSTRTAMCKVGQCSVTASGKSRCDLSFSRGGYPSGTCY</sequence>
<dbReference type="Proteomes" id="UP001638806">
    <property type="component" value="Unassembled WGS sequence"/>
</dbReference>
<gene>
    <name evidence="1" type="ORF">ACCO45_003915</name>
</gene>
<accession>A0ACC4E1A7</accession>
<evidence type="ECO:0000313" key="1">
    <source>
        <dbReference type="EMBL" id="KAL3962392.1"/>
    </source>
</evidence>